<evidence type="ECO:0000259" key="5">
    <source>
        <dbReference type="PROSITE" id="PS50975"/>
    </source>
</evidence>
<keyword evidence="1" id="KW-0436">Ligase</keyword>
<dbReference type="Proteomes" id="UP001652504">
    <property type="component" value="Unassembled WGS sequence"/>
</dbReference>
<evidence type="ECO:0000256" key="1">
    <source>
        <dbReference type="ARBA" id="ARBA00022598"/>
    </source>
</evidence>
<dbReference type="SUPFAM" id="SSF56059">
    <property type="entry name" value="Glutathione synthetase ATP-binding domain-like"/>
    <property type="match status" value="1"/>
</dbReference>
<evidence type="ECO:0000313" key="7">
    <source>
        <dbReference type="Proteomes" id="UP001652504"/>
    </source>
</evidence>
<gene>
    <name evidence="6" type="ORF">OE749_07080</name>
</gene>
<evidence type="ECO:0000256" key="3">
    <source>
        <dbReference type="ARBA" id="ARBA00022840"/>
    </source>
</evidence>
<keyword evidence="7" id="KW-1185">Reference proteome</keyword>
<dbReference type="RefSeq" id="WP_263711718.1">
    <property type="nucleotide sequence ID" value="NZ_JAOWKX010000003.1"/>
</dbReference>
<comment type="caution">
    <text evidence="6">The sequence shown here is derived from an EMBL/GenBank/DDBJ whole genome shotgun (WGS) entry which is preliminary data.</text>
</comment>
<dbReference type="InterPro" id="IPR052032">
    <property type="entry name" value="ATP-dep_AA_Ligase"/>
</dbReference>
<sequence length="425" mass="47183">MNEVFLVLDCPKSRRKDLATISAYTNAKYGLKTLLLVEQALSIFESVCDEVIEVNLSDPNLDTLAAELLKEYRVCGGIIFADKALQYGTVLFERLGIICDSTELALNAFNKATLRSTELEHFSSHRNEHHFIPAFAQIYSLQDLQAFATRFPDGFILKPTCGSASRGVLKLDSQSDLSAAYRQVECYLESGLMCEERIPTFSEFSFDGVGDVSFITEKIVAKGTYPVEIGQVLPAGIDISTTKKIEAHGRLMNGWVGQNVGAFHNEIAYLDHQGLTATVEANRRSAGMGIWNLANKVFGVNFFHLWVDLALGNTVTHTPLSPKGKAMSCMLGATEALLDDISDFTMQIEATLREELGHKIELFSLDWLNTRPLSVPIVPRSNDEFIAQANVYCSNSELSTESMFEQVQLAWERSLYSVKKGRKCS</sequence>
<organism evidence="6 7">
    <name type="scientific">Fluctibacter corallii</name>
    <dbReference type="NCBI Taxonomy" id="2984329"/>
    <lineage>
        <taxon>Bacteria</taxon>
        <taxon>Pseudomonadati</taxon>
        <taxon>Pseudomonadota</taxon>
        <taxon>Gammaproteobacteria</taxon>
        <taxon>Alteromonadales</taxon>
        <taxon>Alteromonadaceae</taxon>
        <taxon>Fluctibacter</taxon>
    </lineage>
</organism>
<accession>A0ABT3A715</accession>
<dbReference type="PANTHER" id="PTHR43585">
    <property type="entry name" value="FUMIPYRROLE BIOSYNTHESIS PROTEIN C"/>
    <property type="match status" value="1"/>
</dbReference>
<feature type="domain" description="ATP-grasp" evidence="5">
    <location>
        <begin position="122"/>
        <end position="311"/>
    </location>
</feature>
<protein>
    <recommendedName>
        <fullName evidence="5">ATP-grasp domain-containing protein</fullName>
    </recommendedName>
</protein>
<dbReference type="Gene3D" id="3.30.470.20">
    <property type="entry name" value="ATP-grasp fold, B domain"/>
    <property type="match status" value="1"/>
</dbReference>
<reference evidence="6 7" key="1">
    <citation type="submission" date="2022-10" db="EMBL/GenBank/DDBJ databases">
        <title>Aestuariibacter sp. AA17 isolated from Montipora capitata coral fragment.</title>
        <authorList>
            <person name="Emsley S.A."/>
            <person name="Pfannmuller K.M."/>
            <person name="Loughran R.M."/>
            <person name="Shlafstein M."/>
            <person name="Papke E."/>
            <person name="Saw J.H."/>
            <person name="Ushijima B."/>
            <person name="Videau P."/>
        </authorList>
    </citation>
    <scope>NUCLEOTIDE SEQUENCE [LARGE SCALE GENOMIC DNA]</scope>
    <source>
        <strain evidence="6 7">AA17</strain>
    </source>
</reference>
<keyword evidence="2 4" id="KW-0547">Nucleotide-binding</keyword>
<dbReference type="InterPro" id="IPR011761">
    <property type="entry name" value="ATP-grasp"/>
</dbReference>
<dbReference type="EMBL" id="JAOWKX010000003">
    <property type="protein sequence ID" value="MCV2884453.1"/>
    <property type="molecule type" value="Genomic_DNA"/>
</dbReference>
<dbReference type="PROSITE" id="PS50975">
    <property type="entry name" value="ATP_GRASP"/>
    <property type="match status" value="1"/>
</dbReference>
<keyword evidence="3 4" id="KW-0067">ATP-binding</keyword>
<evidence type="ECO:0000256" key="4">
    <source>
        <dbReference type="PROSITE-ProRule" id="PRU00409"/>
    </source>
</evidence>
<name>A0ABT3A715_9ALTE</name>
<evidence type="ECO:0000256" key="2">
    <source>
        <dbReference type="ARBA" id="ARBA00022741"/>
    </source>
</evidence>
<proteinExistence type="predicted"/>
<dbReference type="PANTHER" id="PTHR43585:SF2">
    <property type="entry name" value="ATP-GRASP ENZYME FSQD"/>
    <property type="match status" value="1"/>
</dbReference>
<evidence type="ECO:0000313" key="6">
    <source>
        <dbReference type="EMBL" id="MCV2884453.1"/>
    </source>
</evidence>